<accession>A0A0A9YDE3</accession>
<reference evidence="2" key="2">
    <citation type="submission" date="2014-07" db="EMBL/GenBank/DDBJ databases">
        <authorList>
            <person name="Hull J."/>
        </authorList>
    </citation>
    <scope>NUCLEOTIDE SEQUENCE</scope>
</reference>
<feature type="compositionally biased region" description="Pro residues" evidence="1">
    <location>
        <begin position="1"/>
        <end position="11"/>
    </location>
</feature>
<organism evidence="2">
    <name type="scientific">Lygus hesperus</name>
    <name type="common">Western plant bug</name>
    <dbReference type="NCBI Taxonomy" id="30085"/>
    <lineage>
        <taxon>Eukaryota</taxon>
        <taxon>Metazoa</taxon>
        <taxon>Ecdysozoa</taxon>
        <taxon>Arthropoda</taxon>
        <taxon>Hexapoda</taxon>
        <taxon>Insecta</taxon>
        <taxon>Pterygota</taxon>
        <taxon>Neoptera</taxon>
        <taxon>Paraneoptera</taxon>
        <taxon>Hemiptera</taxon>
        <taxon>Heteroptera</taxon>
        <taxon>Panheteroptera</taxon>
        <taxon>Cimicomorpha</taxon>
        <taxon>Miridae</taxon>
        <taxon>Mirini</taxon>
        <taxon>Lygus</taxon>
    </lineage>
</organism>
<reference evidence="2" key="1">
    <citation type="journal article" date="2014" name="PLoS ONE">
        <title>Transcriptome-Based Identification of ABC Transporters in the Western Tarnished Plant Bug Lygus hesperus.</title>
        <authorList>
            <person name="Hull J.J."/>
            <person name="Chaney K."/>
            <person name="Geib S.M."/>
            <person name="Fabrick J.A."/>
            <person name="Brent C.S."/>
            <person name="Walsh D."/>
            <person name="Lavine L.C."/>
        </authorList>
    </citation>
    <scope>NUCLEOTIDE SEQUENCE</scope>
</reference>
<feature type="compositionally biased region" description="Polar residues" evidence="1">
    <location>
        <begin position="113"/>
        <end position="126"/>
    </location>
</feature>
<gene>
    <name evidence="2" type="ORF">CM83_2270</name>
    <name evidence="3" type="ORF">g.52367</name>
</gene>
<feature type="compositionally biased region" description="Polar residues" evidence="1">
    <location>
        <begin position="184"/>
        <end position="195"/>
    </location>
</feature>
<name>A0A0A9YDE3_LYGHE</name>
<reference evidence="3" key="3">
    <citation type="journal article" date="2016" name="Gigascience">
        <title>De novo construction of an expanded transcriptome assembly for the western tarnished plant bug, Lygus hesperus.</title>
        <authorList>
            <person name="Tassone E.E."/>
            <person name="Geib S.M."/>
            <person name="Hall B."/>
            <person name="Fabrick J.A."/>
            <person name="Brent C.S."/>
            <person name="Hull J.J."/>
        </authorList>
    </citation>
    <scope>NUCLEOTIDE SEQUENCE</scope>
</reference>
<feature type="compositionally biased region" description="Low complexity" evidence="1">
    <location>
        <begin position="57"/>
        <end position="78"/>
    </location>
</feature>
<feature type="region of interest" description="Disordered" evidence="1">
    <location>
        <begin position="1"/>
        <end position="297"/>
    </location>
</feature>
<proteinExistence type="predicted"/>
<evidence type="ECO:0000256" key="1">
    <source>
        <dbReference type="SAM" id="MobiDB-lite"/>
    </source>
</evidence>
<dbReference type="EMBL" id="GDHC01020857">
    <property type="protein sequence ID" value="JAP97771.1"/>
    <property type="molecule type" value="Transcribed_RNA"/>
</dbReference>
<evidence type="ECO:0000313" key="3">
    <source>
        <dbReference type="EMBL" id="JAP97771.1"/>
    </source>
</evidence>
<dbReference type="EMBL" id="GBHO01013415">
    <property type="protein sequence ID" value="JAG30189.1"/>
    <property type="molecule type" value="Transcribed_RNA"/>
</dbReference>
<feature type="compositionally biased region" description="Basic and acidic residues" evidence="1">
    <location>
        <begin position="224"/>
        <end position="233"/>
    </location>
</feature>
<dbReference type="AlphaFoldDB" id="A0A0A9YDE3"/>
<evidence type="ECO:0000313" key="2">
    <source>
        <dbReference type="EMBL" id="JAG30189.1"/>
    </source>
</evidence>
<feature type="compositionally biased region" description="Basic and acidic residues" evidence="1">
    <location>
        <begin position="159"/>
        <end position="183"/>
    </location>
</feature>
<protein>
    <submittedName>
        <fullName evidence="2">Uncharacterized protein</fullName>
    </submittedName>
</protein>
<sequence>MYKPPPIPGPPALAASVPTIPAPPSRLTEPEPTQYNHIPSPPPSPKHVKQTSTTPNLGSMSVSVSGLSPYHQAPKSPSFLPPPASPSSQSHHKEINSTSTPIKLHQTVPSPPSTSIKMQQNHQQLPSAPKIVLSNPPTDSHTSIPAPPAYGTLDTVDNEVVKPPEQKHKVFMDSSEHGAKTTEFDATSLHSSFSDPSIPDVLRQNEGPALSMSFGKQTSTPDIHYQEKDKDSNPRAFSPPMNTVASATGKLQDLSNPVKLKRQATQSLVRDNQSYEIQKVSTRDVSRTDSGYEEDTQ</sequence>
<feature type="compositionally biased region" description="Polar residues" evidence="1">
    <location>
        <begin position="263"/>
        <end position="280"/>
    </location>
</feature>